<protein>
    <submittedName>
        <fullName evidence="10">CT2NL protein</fullName>
    </submittedName>
</protein>
<gene>
    <name evidence="10" type="primary">Cttnbp2nl</name>
    <name evidence="10" type="ORF">ERIRUB_R13928</name>
</gene>
<evidence type="ECO:0000259" key="9">
    <source>
        <dbReference type="Pfam" id="PF09727"/>
    </source>
</evidence>
<keyword evidence="5 7" id="KW-0175">Coiled coil</keyword>
<keyword evidence="3" id="KW-0963">Cytoplasm</keyword>
<dbReference type="AlphaFoldDB" id="A0A7K7GRG6"/>
<evidence type="ECO:0000256" key="2">
    <source>
        <dbReference type="ARBA" id="ARBA00004496"/>
    </source>
</evidence>
<evidence type="ECO:0000313" key="10">
    <source>
        <dbReference type="EMBL" id="NWY72154.1"/>
    </source>
</evidence>
<evidence type="ECO:0000256" key="4">
    <source>
        <dbReference type="ARBA" id="ARBA00022553"/>
    </source>
</evidence>
<dbReference type="Proteomes" id="UP000529965">
    <property type="component" value="Unassembled WGS sequence"/>
</dbReference>
<feature type="coiled-coil region" evidence="7">
    <location>
        <begin position="204"/>
        <end position="284"/>
    </location>
</feature>
<dbReference type="PANTHER" id="PTHR23166">
    <property type="entry name" value="FILAMIN/GPBP-INTERACTING PROTEIN"/>
    <property type="match status" value="1"/>
</dbReference>
<feature type="coiled-coil region" evidence="7">
    <location>
        <begin position="151"/>
        <end position="178"/>
    </location>
</feature>
<evidence type="ECO:0000256" key="7">
    <source>
        <dbReference type="SAM" id="Coils"/>
    </source>
</evidence>
<feature type="non-terminal residue" evidence="10">
    <location>
        <position position="1"/>
    </location>
</feature>
<evidence type="ECO:0000256" key="6">
    <source>
        <dbReference type="ARBA" id="ARBA00023273"/>
    </source>
</evidence>
<evidence type="ECO:0000256" key="5">
    <source>
        <dbReference type="ARBA" id="ARBA00023054"/>
    </source>
</evidence>
<evidence type="ECO:0000256" key="3">
    <source>
        <dbReference type="ARBA" id="ARBA00022490"/>
    </source>
</evidence>
<dbReference type="GO" id="GO:0015629">
    <property type="term" value="C:actin cytoskeleton"/>
    <property type="evidence" value="ECO:0007669"/>
    <property type="project" value="TreeGrafter"/>
</dbReference>
<dbReference type="EMBL" id="VZSK01001843">
    <property type="protein sequence ID" value="NWY72154.1"/>
    <property type="molecule type" value="Genomic_DNA"/>
</dbReference>
<comment type="caution">
    <text evidence="10">The sequence shown here is derived from an EMBL/GenBank/DDBJ whole genome shotgun (WGS) entry which is preliminary data.</text>
</comment>
<evidence type="ECO:0000256" key="8">
    <source>
        <dbReference type="SAM" id="MobiDB-lite"/>
    </source>
</evidence>
<feature type="domain" description="Cortactin-binding protein-2 N-terminal" evidence="9">
    <location>
        <begin position="12"/>
        <end position="192"/>
    </location>
</feature>
<dbReference type="InterPro" id="IPR050719">
    <property type="entry name" value="Cortactin-Actin_Reg"/>
</dbReference>
<feature type="region of interest" description="Disordered" evidence="8">
    <location>
        <begin position="287"/>
        <end position="395"/>
    </location>
</feature>
<feature type="non-terminal residue" evidence="10">
    <location>
        <position position="395"/>
    </location>
</feature>
<keyword evidence="4" id="KW-0597">Phosphoprotein</keyword>
<feature type="compositionally biased region" description="Polar residues" evidence="8">
    <location>
        <begin position="296"/>
        <end position="321"/>
    </location>
</feature>
<comment type="subcellular location">
    <subcellularLocation>
        <location evidence="1">Cell projection</location>
    </subcellularLocation>
    <subcellularLocation>
        <location evidence="2">Cytoplasm</location>
    </subcellularLocation>
</comment>
<dbReference type="GO" id="GO:0042995">
    <property type="term" value="C:cell projection"/>
    <property type="evidence" value="ECO:0007669"/>
    <property type="project" value="UniProtKB-SubCell"/>
</dbReference>
<sequence length="395" mass="43525">IIFQVFRMNLEKLSKPELLTLFSILEGELEARDLVIEALKAQHRDTFIEERYGKYNISDPLMALQRDFETLKEGNHGEKQPVCSNPLSILKVVMKHCKNMQERMLSQLAAAESRHRKIQSKSVPFWGVALYLRSGDFMIPLKSFLVLNFQVEFEKSQVKKFEKEQKKLSSQLEEERARHKQLSSMLVVECKKATAKAAEEGQKTAELSLKLEKEKSKVSKLEEELAAKRKRGLQMEAQVEKQLSEFDIEREQLKAKLNREENRTKALKEEVECLKKALKELEASCQEQSACGAVQPSPSVTSRGVTTDSPAVKSVSCQTEGLQAERASSTSATSTSSTGTTSATSTSSTGTSSTSSTSTSSTSSSSSSSSAAQPGPASPPAAAHCYAKSNGHCDT</sequence>
<dbReference type="Pfam" id="PF09727">
    <property type="entry name" value="CortBP2"/>
    <property type="match status" value="1"/>
</dbReference>
<dbReference type="GO" id="GO:0051721">
    <property type="term" value="F:protein phosphatase 2A binding"/>
    <property type="evidence" value="ECO:0007669"/>
    <property type="project" value="TreeGrafter"/>
</dbReference>
<feature type="compositionally biased region" description="Low complexity" evidence="8">
    <location>
        <begin position="327"/>
        <end position="372"/>
    </location>
</feature>
<proteinExistence type="predicted"/>
<dbReference type="PANTHER" id="PTHR23166:SF9">
    <property type="entry name" value="CTTNBP2 N-TERMINAL-LIKE PROTEIN"/>
    <property type="match status" value="1"/>
</dbReference>
<dbReference type="InterPro" id="IPR019131">
    <property type="entry name" value="Cortactin-binding_p2_N"/>
</dbReference>
<keyword evidence="6" id="KW-0966">Cell projection</keyword>
<evidence type="ECO:0000313" key="11">
    <source>
        <dbReference type="Proteomes" id="UP000529965"/>
    </source>
</evidence>
<name>A0A7K7GRG6_ERIRU</name>
<reference evidence="10 11" key="1">
    <citation type="submission" date="2019-09" db="EMBL/GenBank/DDBJ databases">
        <title>Bird 10,000 Genomes (B10K) Project - Family phase.</title>
        <authorList>
            <person name="Zhang G."/>
        </authorList>
    </citation>
    <scope>NUCLEOTIDE SEQUENCE [LARGE SCALE GENOMIC DNA]</scope>
    <source>
        <strain evidence="10">OUT-0015</strain>
        <tissue evidence="10">Blood</tissue>
    </source>
</reference>
<organism evidence="10 11">
    <name type="scientific">Erithacus rubecula</name>
    <name type="common">European robin</name>
    <dbReference type="NCBI Taxonomy" id="37610"/>
    <lineage>
        <taxon>Eukaryota</taxon>
        <taxon>Metazoa</taxon>
        <taxon>Chordata</taxon>
        <taxon>Craniata</taxon>
        <taxon>Vertebrata</taxon>
        <taxon>Euteleostomi</taxon>
        <taxon>Archelosauria</taxon>
        <taxon>Archosauria</taxon>
        <taxon>Dinosauria</taxon>
        <taxon>Saurischia</taxon>
        <taxon>Theropoda</taxon>
        <taxon>Coelurosauria</taxon>
        <taxon>Aves</taxon>
        <taxon>Neognathae</taxon>
        <taxon>Neoaves</taxon>
        <taxon>Telluraves</taxon>
        <taxon>Australaves</taxon>
        <taxon>Passeriformes</taxon>
        <taxon>Turdidae</taxon>
        <taxon>Erithacus</taxon>
    </lineage>
</organism>
<dbReference type="GO" id="GO:0005737">
    <property type="term" value="C:cytoplasm"/>
    <property type="evidence" value="ECO:0007669"/>
    <property type="project" value="UniProtKB-SubCell"/>
</dbReference>
<evidence type="ECO:0000256" key="1">
    <source>
        <dbReference type="ARBA" id="ARBA00004316"/>
    </source>
</evidence>
<keyword evidence="11" id="KW-1185">Reference proteome</keyword>
<accession>A0A7K7GRG6</accession>